<evidence type="ECO:0000256" key="1">
    <source>
        <dbReference type="ARBA" id="ARBA00023242"/>
    </source>
</evidence>
<proteinExistence type="predicted"/>
<dbReference type="GO" id="GO:0005634">
    <property type="term" value="C:nucleus"/>
    <property type="evidence" value="ECO:0007669"/>
    <property type="project" value="TreeGrafter"/>
</dbReference>
<evidence type="ECO:0000256" key="2">
    <source>
        <dbReference type="SAM" id="MobiDB-lite"/>
    </source>
</evidence>
<evidence type="ECO:0000313" key="3">
    <source>
        <dbReference type="EMBL" id="QCE11479.1"/>
    </source>
</evidence>
<dbReference type="InterPro" id="IPR045178">
    <property type="entry name" value="Fhl1/FHA1"/>
</dbReference>
<organism evidence="3 4">
    <name type="scientific">Vigna unguiculata</name>
    <name type="common">Cowpea</name>
    <dbReference type="NCBI Taxonomy" id="3917"/>
    <lineage>
        <taxon>Eukaryota</taxon>
        <taxon>Viridiplantae</taxon>
        <taxon>Streptophyta</taxon>
        <taxon>Embryophyta</taxon>
        <taxon>Tracheophyta</taxon>
        <taxon>Spermatophyta</taxon>
        <taxon>Magnoliopsida</taxon>
        <taxon>eudicotyledons</taxon>
        <taxon>Gunneridae</taxon>
        <taxon>Pentapetalae</taxon>
        <taxon>rosids</taxon>
        <taxon>fabids</taxon>
        <taxon>Fabales</taxon>
        <taxon>Fabaceae</taxon>
        <taxon>Papilionoideae</taxon>
        <taxon>50 kb inversion clade</taxon>
        <taxon>NPAAA clade</taxon>
        <taxon>indigoferoid/millettioid clade</taxon>
        <taxon>Phaseoleae</taxon>
        <taxon>Vigna</taxon>
    </lineage>
</organism>
<dbReference type="PANTHER" id="PTHR21712:SF29">
    <property type="entry name" value="PRE-RRNA-PROCESSING PROTEIN FHL1"/>
    <property type="match status" value="1"/>
</dbReference>
<name>A0A4D6NG03_VIGUN</name>
<accession>A0A4D6NG03</accession>
<sequence>MVNLGDKKSEGRSRVDRDADNLQLQQLEEKDVVSSVATVLSDLCGPGEWMPMEKLHAELLEQYSSVWHHSRVRRYLTSEDWPGPESKGKPWYGLLMLLRKYPEHFVINTSCCIKVVSALSEAESVQPKERKRSVKQVLGAILEGPLEEFYQDTFNFDLARRRNFSLGKVKVHSLLVYTFRHQESRTDSLTLLCKGLTSYVWKYVVEVNSSEMQ</sequence>
<reference evidence="3 4" key="1">
    <citation type="submission" date="2019-04" db="EMBL/GenBank/DDBJ databases">
        <title>An improved genome assembly and genetic linkage map for asparagus bean, Vigna unguiculata ssp. sesquipedialis.</title>
        <authorList>
            <person name="Xia Q."/>
            <person name="Zhang R."/>
            <person name="Dong Y."/>
        </authorList>
    </citation>
    <scope>NUCLEOTIDE SEQUENCE [LARGE SCALE GENOMIC DNA]</scope>
    <source>
        <tissue evidence="3">Leaf</tissue>
    </source>
</reference>
<dbReference type="GO" id="GO:0043565">
    <property type="term" value="F:sequence-specific DNA binding"/>
    <property type="evidence" value="ECO:0007669"/>
    <property type="project" value="TreeGrafter"/>
</dbReference>
<protein>
    <submittedName>
        <fullName evidence="3">Uncharacterized protein</fullName>
    </submittedName>
</protein>
<gene>
    <name evidence="3" type="ORF">DEO72_LG10g2712</name>
</gene>
<dbReference type="EMBL" id="CP039354">
    <property type="protein sequence ID" value="QCE11479.1"/>
    <property type="molecule type" value="Genomic_DNA"/>
</dbReference>
<evidence type="ECO:0000313" key="4">
    <source>
        <dbReference type="Proteomes" id="UP000501690"/>
    </source>
</evidence>
<dbReference type="AlphaFoldDB" id="A0A4D6NG03"/>
<feature type="region of interest" description="Disordered" evidence="2">
    <location>
        <begin position="1"/>
        <end position="21"/>
    </location>
</feature>
<keyword evidence="1" id="KW-0539">Nucleus</keyword>
<feature type="compositionally biased region" description="Basic and acidic residues" evidence="2">
    <location>
        <begin position="1"/>
        <end position="20"/>
    </location>
</feature>
<dbReference type="Proteomes" id="UP000501690">
    <property type="component" value="Linkage Group LG10"/>
</dbReference>
<dbReference type="GO" id="GO:0060962">
    <property type="term" value="P:regulation of ribosomal protein gene transcription by RNA polymerase II"/>
    <property type="evidence" value="ECO:0007669"/>
    <property type="project" value="InterPro"/>
</dbReference>
<dbReference type="PANTHER" id="PTHR21712">
    <property type="entry name" value="PRE-RRNA-PROCESSING PROTEIN FHL1"/>
    <property type="match status" value="1"/>
</dbReference>
<keyword evidence="4" id="KW-1185">Reference proteome</keyword>